<feature type="binding site" evidence="4">
    <location>
        <position position="171"/>
    </location>
    <ligand>
        <name>Zn(2+)</name>
        <dbReference type="ChEBI" id="CHEBI:29105"/>
        <label>1</label>
    </ligand>
</feature>
<evidence type="ECO:0000256" key="3">
    <source>
        <dbReference type="PIRNR" id="PIRNR000948"/>
    </source>
</evidence>
<feature type="binding site" evidence="4">
    <location>
        <position position="280"/>
    </location>
    <ligand>
        <name>Zn(2+)</name>
        <dbReference type="ChEBI" id="CHEBI:29105"/>
        <label>2</label>
    </ligand>
</feature>
<dbReference type="FunFam" id="3.60.21.10:FF:000083">
    <property type="entry name" value="Sphingomyelin phosphodiesterase"/>
    <property type="match status" value="1"/>
</dbReference>
<comment type="function">
    <text evidence="3">Converts sphingomyelin to ceramide.</text>
</comment>
<feature type="disulfide bond" evidence="5">
    <location>
        <begin position="85"/>
        <end position="96"/>
    </location>
</feature>
<dbReference type="EMBL" id="JAPEIS010000001">
    <property type="protein sequence ID" value="KAJ8071614.1"/>
    <property type="molecule type" value="Genomic_DNA"/>
</dbReference>
<feature type="binding site" evidence="4">
    <location>
        <position position="389"/>
    </location>
    <ligand>
        <name>Zn(2+)</name>
        <dbReference type="ChEBI" id="CHEBI:29105"/>
        <label>2</label>
    </ligand>
</feature>
<dbReference type="PANTHER" id="PTHR10340:SF34">
    <property type="entry name" value="SPHINGOMYELIN PHOSPHODIESTERASE"/>
    <property type="match status" value="1"/>
</dbReference>
<accession>A0A9X0DQ64</accession>
<evidence type="ECO:0000256" key="2">
    <source>
        <dbReference type="ARBA" id="ARBA00023180"/>
    </source>
</evidence>
<evidence type="ECO:0000256" key="4">
    <source>
        <dbReference type="PIRSR" id="PIRSR000948-1"/>
    </source>
</evidence>
<dbReference type="AlphaFoldDB" id="A0A9X0DQ64"/>
<dbReference type="GO" id="GO:0046872">
    <property type="term" value="F:metal ion binding"/>
    <property type="evidence" value="ECO:0007669"/>
    <property type="project" value="UniProtKB-KW"/>
</dbReference>
<sequence length="646" mass="70485">MVRCAHLYFCSLLKMRFLSILYLCFAAISSFSYAAELVKEDTGSDIWKAIESATTCAGCNAVLLLLKGVAALGNDAFVDTLTEICKLAGVEDADVCAGAIGLEGPIIAHDLRKMSLGTQTSQLFCITFFGLCDFPAVTPYTVPFPSAKPATQRPAVSGKTPIKIVHFSDIHVDREYEVGANSNCTKPICCRPYTSADAPGNNAYPAGEYGNYKCDATLSLEESMYAAIKEIAPDATATLFTGDIVEGSVWLVNSTTNIADINDAYSRMSGLTNMFAATGNHESAPVNSFPPDAVGVTTYQWVYDTLSTNWKAFIDPTAASSADSFGAYSTLLPGGNLRIISINTNLYYRSNYWLYEATMEKDPSGQLAWLVTELQAAETAGERVYIIGHMPMGSSDVFHDTSNYFNQITQRYSATIAGLFFGHTHRDEFQITYSDYSAQTAANALEVSYIIPSMTPTSGYPTFRVYTVDPVTYGVLDFTNYIAEFDLTSSTQSAPTWKPYYSAKASYGPLVTPPLTSATAELTPAFWHNLTTVFAENPTVFNQYIARKTRGYNVETCTGDCATQEICQIRAAESQYNCATIKPGIHFRKRSEEDETLERRIGDVVENFGGDCEGSAIRPILTKLAAQQGLLESALERAKAKAKARK</sequence>
<dbReference type="GO" id="GO:0016798">
    <property type="term" value="F:hydrolase activity, acting on glycosyl bonds"/>
    <property type="evidence" value="ECO:0007669"/>
    <property type="project" value="UniProtKB-KW"/>
</dbReference>
<dbReference type="Pfam" id="PF00149">
    <property type="entry name" value="Metallophos"/>
    <property type="match status" value="1"/>
</dbReference>
<evidence type="ECO:0000259" key="6">
    <source>
        <dbReference type="Pfam" id="PF00149"/>
    </source>
</evidence>
<feature type="binding site" evidence="4">
    <location>
        <position position="425"/>
    </location>
    <ligand>
        <name>Zn(2+)</name>
        <dbReference type="ChEBI" id="CHEBI:29105"/>
        <label>1</label>
    </ligand>
</feature>
<feature type="binding site" evidence="4">
    <location>
        <position position="423"/>
    </location>
    <ligand>
        <name>Zn(2+)</name>
        <dbReference type="ChEBI" id="CHEBI:29105"/>
        <label>2</label>
    </ligand>
</feature>
<dbReference type="PANTHER" id="PTHR10340">
    <property type="entry name" value="SPHINGOMYELIN PHOSPHODIESTERASE"/>
    <property type="match status" value="1"/>
</dbReference>
<feature type="disulfide bond" evidence="5">
    <location>
        <begin position="190"/>
        <end position="214"/>
    </location>
</feature>
<dbReference type="GO" id="GO:0006685">
    <property type="term" value="P:sphingomyelin catabolic process"/>
    <property type="evidence" value="ECO:0007669"/>
    <property type="project" value="UniProtKB-UniRule"/>
</dbReference>
<protein>
    <recommendedName>
        <fullName evidence="3">Sphingomyelin phosphodiesterase</fullName>
    </recommendedName>
</protein>
<dbReference type="CDD" id="cd00842">
    <property type="entry name" value="MPP_ASMase"/>
    <property type="match status" value="1"/>
</dbReference>
<dbReference type="Gene3D" id="3.60.21.10">
    <property type="match status" value="1"/>
</dbReference>
<feature type="binding site" evidence="4">
    <location>
        <position position="169"/>
    </location>
    <ligand>
        <name>Zn(2+)</name>
        <dbReference type="ChEBI" id="CHEBI:29105"/>
        <label>1</label>
    </ligand>
</feature>
<dbReference type="GO" id="GO:0004767">
    <property type="term" value="F:sphingomyelin phosphodiesterase activity"/>
    <property type="evidence" value="ECO:0007669"/>
    <property type="project" value="UniProtKB-UniRule"/>
</dbReference>
<keyword evidence="5" id="KW-1015">Disulfide bond</keyword>
<evidence type="ECO:0000313" key="8">
    <source>
        <dbReference type="Proteomes" id="UP001152300"/>
    </source>
</evidence>
<keyword evidence="1 3" id="KW-0378">Hydrolase</keyword>
<evidence type="ECO:0000256" key="5">
    <source>
        <dbReference type="PIRSR" id="PIRSR000948-2"/>
    </source>
</evidence>
<feature type="binding site" evidence="4">
    <location>
        <position position="243"/>
    </location>
    <ligand>
        <name>Zn(2+)</name>
        <dbReference type="ChEBI" id="CHEBI:29105"/>
        <label>2</label>
    </ligand>
</feature>
<dbReference type="PIRSF" id="PIRSF000948">
    <property type="entry name" value="Sphingomy_PDE"/>
    <property type="match status" value="1"/>
</dbReference>
<dbReference type="GO" id="GO:0016020">
    <property type="term" value="C:membrane"/>
    <property type="evidence" value="ECO:0007669"/>
    <property type="project" value="GOC"/>
</dbReference>
<feature type="domain" description="Calcineurin-like phosphoesterase" evidence="6">
    <location>
        <begin position="162"/>
        <end position="426"/>
    </location>
</feature>
<comment type="similarity">
    <text evidence="3">Belongs to the acid sphingomyelinase family.</text>
</comment>
<comment type="caution">
    <text evidence="7">The sequence shown here is derived from an EMBL/GenBank/DDBJ whole genome shotgun (WGS) entry which is preliminary data.</text>
</comment>
<gene>
    <name evidence="7" type="ORF">OCU04_001937</name>
</gene>
<keyword evidence="2" id="KW-0325">Glycoprotein</keyword>
<dbReference type="OrthoDB" id="282973at2759"/>
<keyword evidence="4" id="KW-0479">Metal-binding</keyword>
<feature type="disulfide bond" evidence="5">
    <location>
        <begin position="557"/>
        <end position="561"/>
    </location>
</feature>
<keyword evidence="8" id="KW-1185">Reference proteome</keyword>
<feature type="disulfide bond" evidence="5">
    <location>
        <begin position="184"/>
        <end position="189"/>
    </location>
</feature>
<comment type="cofactor">
    <cofactor evidence="4">
        <name>Zn(2+)</name>
        <dbReference type="ChEBI" id="CHEBI:29105"/>
    </cofactor>
    <text evidence="4">Binds 2 Zn(2+) ions per subunit.</text>
</comment>
<dbReference type="SUPFAM" id="SSF56300">
    <property type="entry name" value="Metallo-dependent phosphatases"/>
    <property type="match status" value="1"/>
</dbReference>
<keyword evidence="3" id="KW-0326">Glycosidase</keyword>
<keyword evidence="4" id="KW-0862">Zinc</keyword>
<dbReference type="InterPro" id="IPR011160">
    <property type="entry name" value="Sphingomy_PDE"/>
</dbReference>
<organism evidence="7 8">
    <name type="scientific">Sclerotinia nivalis</name>
    <dbReference type="NCBI Taxonomy" id="352851"/>
    <lineage>
        <taxon>Eukaryota</taxon>
        <taxon>Fungi</taxon>
        <taxon>Dikarya</taxon>
        <taxon>Ascomycota</taxon>
        <taxon>Pezizomycotina</taxon>
        <taxon>Leotiomycetes</taxon>
        <taxon>Helotiales</taxon>
        <taxon>Sclerotiniaceae</taxon>
        <taxon>Sclerotinia</taxon>
    </lineage>
</organism>
<feature type="binding site" evidence="4">
    <location>
        <position position="243"/>
    </location>
    <ligand>
        <name>Zn(2+)</name>
        <dbReference type="ChEBI" id="CHEBI:29105"/>
        <label>1</label>
    </ligand>
</feature>
<evidence type="ECO:0000313" key="7">
    <source>
        <dbReference type="EMBL" id="KAJ8071614.1"/>
    </source>
</evidence>
<proteinExistence type="inferred from homology"/>
<dbReference type="InterPro" id="IPR004843">
    <property type="entry name" value="Calcineurin-like_PHP"/>
</dbReference>
<dbReference type="InterPro" id="IPR029052">
    <property type="entry name" value="Metallo-depent_PP-like"/>
</dbReference>
<dbReference type="InterPro" id="IPR041805">
    <property type="entry name" value="ASMase/PPN1_MPP"/>
</dbReference>
<evidence type="ECO:0000256" key="1">
    <source>
        <dbReference type="ARBA" id="ARBA00022801"/>
    </source>
</evidence>
<dbReference type="Proteomes" id="UP001152300">
    <property type="component" value="Unassembled WGS sequence"/>
</dbReference>
<reference evidence="7" key="1">
    <citation type="submission" date="2022-11" db="EMBL/GenBank/DDBJ databases">
        <title>Genome Resource of Sclerotinia nivalis Strain SnTB1, a Plant Pathogen Isolated from American Ginseng.</title>
        <authorList>
            <person name="Fan S."/>
        </authorList>
    </citation>
    <scope>NUCLEOTIDE SEQUENCE</scope>
    <source>
        <strain evidence="7">SnTB1</strain>
    </source>
</reference>
<name>A0A9X0DQ64_9HELO</name>